<feature type="non-terminal residue" evidence="2">
    <location>
        <position position="1"/>
    </location>
</feature>
<comment type="caution">
    <text evidence="2">The sequence shown here is derived from an EMBL/GenBank/DDBJ whole genome shotgun (WGS) entry which is preliminary data.</text>
</comment>
<reference evidence="2 3" key="2">
    <citation type="submission" date="2009-02" db="EMBL/GenBank/DDBJ databases">
        <title>Draft genome sequence of Clostridium asparagiforme (DSM 15981).</title>
        <authorList>
            <person name="Sudarsanam P."/>
            <person name="Ley R."/>
            <person name="Guruge J."/>
            <person name="Turnbaugh P.J."/>
            <person name="Mahowald M."/>
            <person name="Liep D."/>
            <person name="Gordon J."/>
        </authorList>
    </citation>
    <scope>NUCLEOTIDE SEQUENCE [LARGE SCALE GENOMIC DNA]</scope>
    <source>
        <strain evidence="2 3">DSM 15981</strain>
    </source>
</reference>
<gene>
    <name evidence="2" type="ORF">CLOSTASPAR_01011</name>
</gene>
<dbReference type="InterPro" id="IPR000209">
    <property type="entry name" value="Peptidase_S8/S53_dom"/>
</dbReference>
<dbReference type="Pfam" id="PF00082">
    <property type="entry name" value="Peptidase_S8"/>
    <property type="match status" value="1"/>
</dbReference>
<evidence type="ECO:0000313" key="3">
    <source>
        <dbReference type="Proteomes" id="UP000004756"/>
    </source>
</evidence>
<name>C0CVK8_9FIRM</name>
<dbReference type="InterPro" id="IPR036852">
    <property type="entry name" value="Peptidase_S8/S53_dom_sf"/>
</dbReference>
<dbReference type="RefSeq" id="WP_007707746.1">
    <property type="nucleotide sequence ID" value="NZ_GG657589.1"/>
</dbReference>
<accession>C0CVK8</accession>
<organism evidence="2 3">
    <name type="scientific">[Clostridium] asparagiforme DSM 15981</name>
    <dbReference type="NCBI Taxonomy" id="518636"/>
    <lineage>
        <taxon>Bacteria</taxon>
        <taxon>Bacillati</taxon>
        <taxon>Bacillota</taxon>
        <taxon>Clostridia</taxon>
        <taxon>Lachnospirales</taxon>
        <taxon>Lachnospiraceae</taxon>
        <taxon>Enterocloster</taxon>
    </lineage>
</organism>
<sequence>PMTRRTGTSVAAAHAAGAVANLMSWGFVEGNDRSMSEAAIRSYLVRGAKRNPALSYPNREWGYGALDLFQTFLHLRE</sequence>
<dbReference type="Gene3D" id="3.40.50.200">
    <property type="entry name" value="Peptidase S8/S53 domain"/>
    <property type="match status" value="1"/>
</dbReference>
<dbReference type="GO" id="GO:0004252">
    <property type="term" value="F:serine-type endopeptidase activity"/>
    <property type="evidence" value="ECO:0007669"/>
    <property type="project" value="InterPro"/>
</dbReference>
<keyword evidence="3" id="KW-1185">Reference proteome</keyword>
<reference evidence="2 3" key="1">
    <citation type="submission" date="2009-01" db="EMBL/GenBank/DDBJ databases">
        <authorList>
            <person name="Fulton L."/>
            <person name="Clifton S."/>
            <person name="Fulton B."/>
            <person name="Xu J."/>
            <person name="Minx P."/>
            <person name="Pepin K.H."/>
            <person name="Johnson M."/>
            <person name="Bhonagiri V."/>
            <person name="Nash W.E."/>
            <person name="Mardis E.R."/>
            <person name="Wilson R.K."/>
        </authorList>
    </citation>
    <scope>NUCLEOTIDE SEQUENCE [LARGE SCALE GENOMIC DNA]</scope>
    <source>
        <strain evidence="2 3">DSM 15981</strain>
    </source>
</reference>
<protein>
    <recommendedName>
        <fullName evidence="1">Peptidase S8/S53 domain-containing protein</fullName>
    </recommendedName>
</protein>
<dbReference type="Proteomes" id="UP000004756">
    <property type="component" value="Unassembled WGS sequence"/>
</dbReference>
<evidence type="ECO:0000259" key="1">
    <source>
        <dbReference type="Pfam" id="PF00082"/>
    </source>
</evidence>
<dbReference type="AlphaFoldDB" id="C0CVK8"/>
<dbReference type="GO" id="GO:0006508">
    <property type="term" value="P:proteolysis"/>
    <property type="evidence" value="ECO:0007669"/>
    <property type="project" value="InterPro"/>
</dbReference>
<dbReference type="HOGENOM" id="CLU_2627541_0_0_9"/>
<evidence type="ECO:0000313" key="2">
    <source>
        <dbReference type="EMBL" id="EEG56882.1"/>
    </source>
</evidence>
<dbReference type="SUPFAM" id="SSF52743">
    <property type="entry name" value="Subtilisin-like"/>
    <property type="match status" value="1"/>
</dbReference>
<proteinExistence type="predicted"/>
<feature type="domain" description="Peptidase S8/S53" evidence="1">
    <location>
        <begin position="4"/>
        <end position="64"/>
    </location>
</feature>
<dbReference type="EMBL" id="ACCJ01000044">
    <property type="protein sequence ID" value="EEG56882.1"/>
    <property type="molecule type" value="Genomic_DNA"/>
</dbReference>